<feature type="domain" description="Glycosyl transferase family 1" evidence="1">
    <location>
        <begin position="191"/>
        <end position="340"/>
    </location>
</feature>
<dbReference type="Pfam" id="PF00534">
    <property type="entry name" value="Glycos_transf_1"/>
    <property type="match status" value="1"/>
</dbReference>
<accession>Q8XN36</accession>
<protein>
    <submittedName>
        <fullName evidence="2">Probable lipopolysaccharide biosynthesis protein</fullName>
    </submittedName>
</protein>
<dbReference type="AlphaFoldDB" id="Q8XN36"/>
<sequence>MKTKKNILFVMNNLNGGGAEKVLVDIINNLNFEKFNIDLFLVKKQGIYLENIDKRVNVFSAIDGQNKIYSKIIEKVLIKYFPGFFYKLNIRKKYDVEVGFLEGIPTKIVAASKGKSKKIAWVHIDLLKKHWTKQFFKSGEEELVYNKMDKIVFVSEEAKKSFNKVFNNRSLQEVIYNPIINEGILEKACEENIKFDKFTIVSVGRLNYQKGYDMLIKAHSKLIKKHSYNLLIIGEGPEKESLNKLINDLKLNDSVVLKGFESNPYKFVRAADLYVSSSRTEGYPLALLEAIVLKKAIVATDVTGNREILDNGKYGVLCRDDAKSLEESIDNILSNKVKINELEKLATIKMQQMDYRKIILQIEKVLR</sequence>
<dbReference type="CAZy" id="GT4">
    <property type="family name" value="Glycosyltransferase Family 4"/>
</dbReference>
<evidence type="ECO:0000313" key="3">
    <source>
        <dbReference type="Proteomes" id="UP000000818"/>
    </source>
</evidence>
<dbReference type="EMBL" id="BA000016">
    <property type="protein sequence ID" value="BAB80208.1"/>
    <property type="molecule type" value="Genomic_DNA"/>
</dbReference>
<dbReference type="CDD" id="cd03811">
    <property type="entry name" value="GT4_GT28_WabH-like"/>
    <property type="match status" value="1"/>
</dbReference>
<dbReference type="HOGENOM" id="CLU_009583_0_0_9"/>
<dbReference type="PANTHER" id="PTHR12526">
    <property type="entry name" value="GLYCOSYLTRANSFERASE"/>
    <property type="match status" value="1"/>
</dbReference>
<dbReference type="SUPFAM" id="SSF53756">
    <property type="entry name" value="UDP-Glycosyltransferase/glycogen phosphorylase"/>
    <property type="match status" value="1"/>
</dbReference>
<dbReference type="PANTHER" id="PTHR12526:SF630">
    <property type="entry name" value="GLYCOSYLTRANSFERASE"/>
    <property type="match status" value="1"/>
</dbReference>
<dbReference type="RefSeq" id="WP_011009859.1">
    <property type="nucleotide sequence ID" value="NC_003366.1"/>
</dbReference>
<proteinExistence type="predicted"/>
<evidence type="ECO:0000259" key="1">
    <source>
        <dbReference type="Pfam" id="PF00534"/>
    </source>
</evidence>
<evidence type="ECO:0000313" key="2">
    <source>
        <dbReference type="EMBL" id="BAB80208.1"/>
    </source>
</evidence>
<dbReference type="STRING" id="195102.gene:10489758"/>
<dbReference type="GO" id="GO:0016757">
    <property type="term" value="F:glycosyltransferase activity"/>
    <property type="evidence" value="ECO:0007669"/>
    <property type="project" value="InterPro"/>
</dbReference>
<dbReference type="InterPro" id="IPR001296">
    <property type="entry name" value="Glyco_trans_1"/>
</dbReference>
<reference evidence="2 3" key="1">
    <citation type="journal article" date="2002" name="Proc. Natl. Acad. Sci. U.S.A.">
        <title>Complete genome sequence of Clostridium perfringens, an anaerobic flesh-eater.</title>
        <authorList>
            <person name="Shimizu T."/>
            <person name="Ohtani K."/>
            <person name="Hirakawa H."/>
            <person name="Ohshima K."/>
            <person name="Yamashita A."/>
            <person name="Shiba T."/>
            <person name="Ogasawara N."/>
            <person name="Hattori M."/>
            <person name="Kuhara S."/>
            <person name="Hayashi H."/>
        </authorList>
    </citation>
    <scope>NUCLEOTIDE SEQUENCE [LARGE SCALE GENOMIC DNA]</scope>
    <source>
        <strain evidence="3">13 / Type A</strain>
    </source>
</reference>
<gene>
    <name evidence="2" type="ordered locus">CPE0502</name>
</gene>
<organism evidence="2 3">
    <name type="scientific">Clostridium perfringens (strain 13 / Type A)</name>
    <dbReference type="NCBI Taxonomy" id="195102"/>
    <lineage>
        <taxon>Bacteria</taxon>
        <taxon>Bacillati</taxon>
        <taxon>Bacillota</taxon>
        <taxon>Clostridia</taxon>
        <taxon>Eubacteriales</taxon>
        <taxon>Clostridiaceae</taxon>
        <taxon>Clostridium</taxon>
    </lineage>
</organism>
<name>Q8XN36_CLOPE</name>
<dbReference type="Gene3D" id="3.40.50.2000">
    <property type="entry name" value="Glycogen Phosphorylase B"/>
    <property type="match status" value="2"/>
</dbReference>
<dbReference type="KEGG" id="cpe:CPE0502"/>
<dbReference type="Proteomes" id="UP000000818">
    <property type="component" value="Chromosome"/>
</dbReference>